<dbReference type="EMBL" id="ML733687">
    <property type="protein sequence ID" value="KAB8213140.1"/>
    <property type="molecule type" value="Genomic_DNA"/>
</dbReference>
<sequence>MSSAAADSRKRRAARACLACRKRKTRCDVARSGMPCTNCRLDSAECVVTKSRRGRRKSYPREPNATSSFPLYLPPVEVDIGGNQAQGLRPDSGPRVLPDGGVPEGNGKQKFSGSPPTSSALSITSHDAEKRASSWPEYVYPPPSQWTPNQIDYLQQTEALACPPLGLCYTLISSYINWVHPFCPVVDLQNFLPCVVHVDGSWGKVSLLLLHSIMFAGASFAPLSVLRHAGYDSRLSAKADFYTKAKLLYDFGYESDRVRVVQAVLLLSYWQDKQDALQNHWYWVALANVVARSIGLHRDPAESMAAEDRGLWRRLGWTCFVRDRIISLGVRQPPTIELRQFHLSMLETADFGISTLSHEVLQLFRDCEILHKPEIQISLAQVYIEKVKLCIVLDGVFTTKYHEVAPQHGLAKENAVVLLERELEKPENMSSQHNAQLQKWQDELPSVVQCGASPMYTLTQGDGVLRLHQSLLHMLYHTVFLLLYSPQEVLNAAPSSSVRHCMRLSSSSIAHTMEDLQSHDLVRFLPSASVTMIVNAAVTNVYEYSTAQGPHKEWCIRRFLDCIWYLRQLQDIHKYAAFGAEFLVHAAHKLKLPIRLSTEPHPFEFGVWEHAHNPERFLRADLDDDSNVISETSDSVHDPHQPMPDGPFSGTALAQRFDNTAAQYELGWDEYTMPYPYDSYDVLFSDAFDTTFPTALLDSWVVEHFEPLVNE</sequence>
<keyword evidence="9" id="KW-1185">Reference proteome</keyword>
<evidence type="ECO:0000259" key="7">
    <source>
        <dbReference type="PROSITE" id="PS50048"/>
    </source>
</evidence>
<dbReference type="GO" id="GO:0009893">
    <property type="term" value="P:positive regulation of metabolic process"/>
    <property type="evidence" value="ECO:0007669"/>
    <property type="project" value="UniProtKB-ARBA"/>
</dbReference>
<dbReference type="SUPFAM" id="SSF57701">
    <property type="entry name" value="Zn2/Cys6 DNA-binding domain"/>
    <property type="match status" value="1"/>
</dbReference>
<dbReference type="Pfam" id="PF00172">
    <property type="entry name" value="Zn_clus"/>
    <property type="match status" value="1"/>
</dbReference>
<keyword evidence="3" id="KW-0238">DNA-binding</keyword>
<dbReference type="SMART" id="SM00066">
    <property type="entry name" value="GAL4"/>
    <property type="match status" value="1"/>
</dbReference>
<dbReference type="Proteomes" id="UP000326799">
    <property type="component" value="Unassembled WGS sequence"/>
</dbReference>
<evidence type="ECO:0000256" key="5">
    <source>
        <dbReference type="ARBA" id="ARBA00023242"/>
    </source>
</evidence>
<dbReference type="Pfam" id="PF04082">
    <property type="entry name" value="Fungal_trans"/>
    <property type="match status" value="1"/>
</dbReference>
<keyword evidence="1" id="KW-0479">Metal-binding</keyword>
<feature type="region of interest" description="Disordered" evidence="6">
    <location>
        <begin position="82"/>
        <end position="126"/>
    </location>
</feature>
<gene>
    <name evidence="8" type="ORF">BDV33DRAFT_210488</name>
</gene>
<dbReference type="GO" id="GO:0008270">
    <property type="term" value="F:zinc ion binding"/>
    <property type="evidence" value="ECO:0007669"/>
    <property type="project" value="InterPro"/>
</dbReference>
<dbReference type="InterPro" id="IPR036864">
    <property type="entry name" value="Zn2-C6_fun-type_DNA-bd_sf"/>
</dbReference>
<keyword evidence="4" id="KW-0804">Transcription</keyword>
<dbReference type="GO" id="GO:0006351">
    <property type="term" value="P:DNA-templated transcription"/>
    <property type="evidence" value="ECO:0007669"/>
    <property type="project" value="InterPro"/>
</dbReference>
<evidence type="ECO:0000256" key="2">
    <source>
        <dbReference type="ARBA" id="ARBA00023015"/>
    </source>
</evidence>
<evidence type="ECO:0000256" key="3">
    <source>
        <dbReference type="ARBA" id="ARBA00023125"/>
    </source>
</evidence>
<dbReference type="PANTHER" id="PTHR47425:SF3">
    <property type="entry name" value="ZN(II)2CYS6 TRANSCRIPTION FACTOR (EUROFUNG)"/>
    <property type="match status" value="1"/>
</dbReference>
<evidence type="ECO:0000313" key="8">
    <source>
        <dbReference type="EMBL" id="KAB8213140.1"/>
    </source>
</evidence>
<dbReference type="AlphaFoldDB" id="A0A5N6E9P5"/>
<dbReference type="PROSITE" id="PS00463">
    <property type="entry name" value="ZN2_CY6_FUNGAL_1"/>
    <property type="match status" value="1"/>
</dbReference>
<dbReference type="PANTHER" id="PTHR47425">
    <property type="entry name" value="FARB-RELATED"/>
    <property type="match status" value="1"/>
</dbReference>
<name>A0A5N6E9P5_9EURO</name>
<organism evidence="8 9">
    <name type="scientific">Aspergillus novoparasiticus</name>
    <dbReference type="NCBI Taxonomy" id="986946"/>
    <lineage>
        <taxon>Eukaryota</taxon>
        <taxon>Fungi</taxon>
        <taxon>Dikarya</taxon>
        <taxon>Ascomycota</taxon>
        <taxon>Pezizomycotina</taxon>
        <taxon>Eurotiomycetes</taxon>
        <taxon>Eurotiomycetidae</taxon>
        <taxon>Eurotiales</taxon>
        <taxon>Aspergillaceae</taxon>
        <taxon>Aspergillus</taxon>
        <taxon>Aspergillus subgen. Circumdati</taxon>
    </lineage>
</organism>
<feature type="domain" description="Zn(2)-C6 fungal-type" evidence="7">
    <location>
        <begin position="16"/>
        <end position="48"/>
    </location>
</feature>
<dbReference type="CDD" id="cd12148">
    <property type="entry name" value="fungal_TF_MHR"/>
    <property type="match status" value="1"/>
</dbReference>
<evidence type="ECO:0000256" key="6">
    <source>
        <dbReference type="SAM" id="MobiDB-lite"/>
    </source>
</evidence>
<dbReference type="GO" id="GO:0003677">
    <property type="term" value="F:DNA binding"/>
    <property type="evidence" value="ECO:0007669"/>
    <property type="project" value="UniProtKB-KW"/>
</dbReference>
<proteinExistence type="predicted"/>
<dbReference type="CDD" id="cd00067">
    <property type="entry name" value="GAL4"/>
    <property type="match status" value="1"/>
</dbReference>
<keyword evidence="5" id="KW-0539">Nucleus</keyword>
<dbReference type="InterPro" id="IPR007219">
    <property type="entry name" value="XnlR_reg_dom"/>
</dbReference>
<evidence type="ECO:0000256" key="1">
    <source>
        <dbReference type="ARBA" id="ARBA00022723"/>
    </source>
</evidence>
<protein>
    <submittedName>
        <fullName evidence="8">Fungal-specific transcription factor domain-containing protein</fullName>
    </submittedName>
</protein>
<dbReference type="GO" id="GO:0000981">
    <property type="term" value="F:DNA-binding transcription factor activity, RNA polymerase II-specific"/>
    <property type="evidence" value="ECO:0007669"/>
    <property type="project" value="InterPro"/>
</dbReference>
<dbReference type="InterPro" id="IPR001138">
    <property type="entry name" value="Zn2Cys6_DnaBD"/>
</dbReference>
<dbReference type="Gene3D" id="4.10.240.10">
    <property type="entry name" value="Zn(2)-C6 fungal-type DNA-binding domain"/>
    <property type="match status" value="1"/>
</dbReference>
<evidence type="ECO:0000256" key="4">
    <source>
        <dbReference type="ARBA" id="ARBA00023163"/>
    </source>
</evidence>
<evidence type="ECO:0000313" key="9">
    <source>
        <dbReference type="Proteomes" id="UP000326799"/>
    </source>
</evidence>
<dbReference type="PROSITE" id="PS50048">
    <property type="entry name" value="ZN2_CY6_FUNGAL_2"/>
    <property type="match status" value="1"/>
</dbReference>
<keyword evidence="2" id="KW-0805">Transcription regulation</keyword>
<reference evidence="8 9" key="1">
    <citation type="submission" date="2019-04" db="EMBL/GenBank/DDBJ databases">
        <title>Fungal friends and foes A comparative genomics study of 23 Aspergillus species from section Flavi.</title>
        <authorList>
            <consortium name="DOE Joint Genome Institute"/>
            <person name="Kjaerbolling I."/>
            <person name="Vesth T.C."/>
            <person name="Frisvad J.C."/>
            <person name="Nybo J.L."/>
            <person name="Theobald S."/>
            <person name="Kildgaard S."/>
            <person name="Petersen T.I."/>
            <person name="Kuo A."/>
            <person name="Sato A."/>
            <person name="Lyhne E.K."/>
            <person name="Kogle M.E."/>
            <person name="Wiebenga A."/>
            <person name="Kun R.S."/>
            <person name="Lubbers R.J."/>
            <person name="Makela M.R."/>
            <person name="Barry K."/>
            <person name="Chovatia M."/>
            <person name="Clum A."/>
            <person name="Daum C."/>
            <person name="Haridas S."/>
            <person name="He G."/>
            <person name="LaButti K."/>
            <person name="Lipzen A."/>
            <person name="Mondo S."/>
            <person name="Pangilinan J."/>
            <person name="Riley R."/>
            <person name="Salamov A."/>
            <person name="Simmons B.A."/>
            <person name="Magnuson J.K."/>
            <person name="Henrissat B."/>
            <person name="Mortensen U.H."/>
            <person name="Larsen T.O."/>
            <person name="De vries R.P."/>
            <person name="Grigoriev I.V."/>
            <person name="Machida M."/>
            <person name="Baker S.E."/>
            <person name="Andersen M.R."/>
        </authorList>
    </citation>
    <scope>NUCLEOTIDE SEQUENCE [LARGE SCALE GENOMIC DNA]</scope>
    <source>
        <strain evidence="8 9">CBS 126849</strain>
    </source>
</reference>
<dbReference type="InterPro" id="IPR052761">
    <property type="entry name" value="Fungal_Detox/Toxin_TFs"/>
</dbReference>
<feature type="compositionally biased region" description="Polar residues" evidence="6">
    <location>
        <begin position="109"/>
        <end position="125"/>
    </location>
</feature>
<accession>A0A5N6E9P5</accession>